<dbReference type="Gene3D" id="3.40.50.2300">
    <property type="match status" value="1"/>
</dbReference>
<dbReference type="InterPro" id="IPR011006">
    <property type="entry name" value="CheY-like_superfamily"/>
</dbReference>
<dbReference type="EMBL" id="QRDX01000001">
    <property type="protein sequence ID" value="RED49985.1"/>
    <property type="molecule type" value="Genomic_DNA"/>
</dbReference>
<dbReference type="PANTHER" id="PTHR37299">
    <property type="entry name" value="TRANSCRIPTIONAL REGULATOR-RELATED"/>
    <property type="match status" value="1"/>
</dbReference>
<dbReference type="PANTHER" id="PTHR37299:SF1">
    <property type="entry name" value="STAGE 0 SPORULATION PROTEIN A HOMOLOG"/>
    <property type="match status" value="1"/>
</dbReference>
<evidence type="ECO:0000313" key="5">
    <source>
        <dbReference type="Proteomes" id="UP000256629"/>
    </source>
</evidence>
<dbReference type="InterPro" id="IPR046947">
    <property type="entry name" value="LytR-like"/>
</dbReference>
<name>A0A3D9HKP0_9FLAO</name>
<dbReference type="AlphaFoldDB" id="A0A3D9HKP0"/>
<dbReference type="PROSITE" id="PS50930">
    <property type="entry name" value="HTH_LYTTR"/>
    <property type="match status" value="1"/>
</dbReference>
<comment type="caution">
    <text evidence="4">The sequence shown here is derived from an EMBL/GenBank/DDBJ whole genome shotgun (WGS) entry which is preliminary data.</text>
</comment>
<dbReference type="RefSeq" id="WP_116038952.1">
    <property type="nucleotide sequence ID" value="NZ_QRDX01000001.1"/>
</dbReference>
<dbReference type="InterPro" id="IPR001789">
    <property type="entry name" value="Sig_transdc_resp-reg_receiver"/>
</dbReference>
<evidence type="ECO:0000259" key="2">
    <source>
        <dbReference type="PROSITE" id="PS50110"/>
    </source>
</evidence>
<dbReference type="GO" id="GO:0003677">
    <property type="term" value="F:DNA binding"/>
    <property type="evidence" value="ECO:0007669"/>
    <property type="project" value="InterPro"/>
</dbReference>
<evidence type="ECO:0000256" key="1">
    <source>
        <dbReference type="PROSITE-ProRule" id="PRU00169"/>
    </source>
</evidence>
<dbReference type="Pfam" id="PF00072">
    <property type="entry name" value="Response_reg"/>
    <property type="match status" value="1"/>
</dbReference>
<dbReference type="GO" id="GO:0000156">
    <property type="term" value="F:phosphorelay response regulator activity"/>
    <property type="evidence" value="ECO:0007669"/>
    <property type="project" value="InterPro"/>
</dbReference>
<dbReference type="PROSITE" id="PS50110">
    <property type="entry name" value="RESPONSE_REGULATORY"/>
    <property type="match status" value="1"/>
</dbReference>
<evidence type="ECO:0000259" key="3">
    <source>
        <dbReference type="PROSITE" id="PS50930"/>
    </source>
</evidence>
<keyword evidence="5" id="KW-1185">Reference proteome</keyword>
<dbReference type="SMART" id="SM00850">
    <property type="entry name" value="LytTR"/>
    <property type="match status" value="1"/>
</dbReference>
<feature type="domain" description="Response regulatory" evidence="2">
    <location>
        <begin position="4"/>
        <end position="116"/>
    </location>
</feature>
<dbReference type="Pfam" id="PF04397">
    <property type="entry name" value="LytTR"/>
    <property type="match status" value="1"/>
</dbReference>
<evidence type="ECO:0000313" key="4">
    <source>
        <dbReference type="EMBL" id="RED49985.1"/>
    </source>
</evidence>
<dbReference type="OrthoDB" id="2168082at2"/>
<accession>A0A3D9HKP0</accession>
<protein>
    <submittedName>
        <fullName evidence="4">LytTR family two component transcriptional regulator</fullName>
    </submittedName>
</protein>
<dbReference type="Proteomes" id="UP000256629">
    <property type="component" value="Unassembled WGS sequence"/>
</dbReference>
<feature type="domain" description="HTH LytTR-type" evidence="3">
    <location>
        <begin position="137"/>
        <end position="200"/>
    </location>
</feature>
<sequence>MKINCLIIDDEPASQTVLKKFIEDVDFLELRAVCDNAIEAIEKLKELNDIDLLFLDVNMPKISGLTFYKSLQNPPHVIFTTAYPQYAVDGFEVNAIDFLLKPFSFERFFTAVNKVLEKRFSNGKQTNGNQSEDERFIFIKSNKTLHKINFEDILFVEAYGDYVKAHLDDKYILTNATFTSVLDSLPKKMFIRTHKSFAINFKKMTSISGNQITIQKHKIPIGLKFKEEFMKIVNDTNQ</sequence>
<feature type="modified residue" description="4-aspartylphosphate" evidence="1">
    <location>
        <position position="56"/>
    </location>
</feature>
<reference evidence="4 5" key="1">
    <citation type="submission" date="2018-07" db="EMBL/GenBank/DDBJ databases">
        <title>Genomic Encyclopedia of Type Strains, Phase III (KMG-III): the genomes of soil and plant-associated and newly described type strains.</title>
        <authorList>
            <person name="Whitman W."/>
        </authorList>
    </citation>
    <scope>NUCLEOTIDE SEQUENCE [LARGE SCALE GENOMIC DNA]</scope>
    <source>
        <strain evidence="4 5">CECT 8487</strain>
    </source>
</reference>
<dbReference type="Gene3D" id="2.40.50.1020">
    <property type="entry name" value="LytTr DNA-binding domain"/>
    <property type="match status" value="1"/>
</dbReference>
<dbReference type="InterPro" id="IPR007492">
    <property type="entry name" value="LytTR_DNA-bd_dom"/>
</dbReference>
<proteinExistence type="predicted"/>
<gene>
    <name evidence="4" type="ORF">DFQ02_1015</name>
</gene>
<keyword evidence="1" id="KW-0597">Phosphoprotein</keyword>
<organism evidence="4 5">
    <name type="scientific">Seonamhaeicola aphaedonensis</name>
    <dbReference type="NCBI Taxonomy" id="1461338"/>
    <lineage>
        <taxon>Bacteria</taxon>
        <taxon>Pseudomonadati</taxon>
        <taxon>Bacteroidota</taxon>
        <taxon>Flavobacteriia</taxon>
        <taxon>Flavobacteriales</taxon>
        <taxon>Flavobacteriaceae</taxon>
    </lineage>
</organism>
<dbReference type="SUPFAM" id="SSF52172">
    <property type="entry name" value="CheY-like"/>
    <property type="match status" value="1"/>
</dbReference>
<dbReference type="SMART" id="SM00448">
    <property type="entry name" value="REC"/>
    <property type="match status" value="1"/>
</dbReference>